<evidence type="ECO:0000313" key="3">
    <source>
        <dbReference type="Proteomes" id="UP000823388"/>
    </source>
</evidence>
<dbReference type="InterPro" id="IPR022059">
    <property type="entry name" value="DUF3615"/>
</dbReference>
<evidence type="ECO:0000259" key="1">
    <source>
        <dbReference type="Pfam" id="PF12274"/>
    </source>
</evidence>
<dbReference type="EMBL" id="CM029054">
    <property type="protein sequence ID" value="KAG2537415.1"/>
    <property type="molecule type" value="Genomic_DNA"/>
</dbReference>
<proteinExistence type="predicted"/>
<organism evidence="2 3">
    <name type="scientific">Panicum virgatum</name>
    <name type="common">Blackwell switchgrass</name>
    <dbReference type="NCBI Taxonomy" id="38727"/>
    <lineage>
        <taxon>Eukaryota</taxon>
        <taxon>Viridiplantae</taxon>
        <taxon>Streptophyta</taxon>
        <taxon>Embryophyta</taxon>
        <taxon>Tracheophyta</taxon>
        <taxon>Spermatophyta</taxon>
        <taxon>Magnoliopsida</taxon>
        <taxon>Liliopsida</taxon>
        <taxon>Poales</taxon>
        <taxon>Poaceae</taxon>
        <taxon>PACMAD clade</taxon>
        <taxon>Panicoideae</taxon>
        <taxon>Panicodae</taxon>
        <taxon>Paniceae</taxon>
        <taxon>Panicinae</taxon>
        <taxon>Panicum</taxon>
        <taxon>Panicum sect. Hiantes</taxon>
    </lineage>
</organism>
<dbReference type="Pfam" id="PF12274">
    <property type="entry name" value="DUF3615"/>
    <property type="match status" value="1"/>
</dbReference>
<accession>A0A8T0MKA9</accession>
<keyword evidence="3" id="KW-1185">Reference proteome</keyword>
<evidence type="ECO:0000313" key="2">
    <source>
        <dbReference type="EMBL" id="KAG2537415.1"/>
    </source>
</evidence>
<dbReference type="OrthoDB" id="679267at2759"/>
<dbReference type="Proteomes" id="UP000823388">
    <property type="component" value="Chromosome 9N"/>
</dbReference>
<dbReference type="PANTHER" id="PTHR33120:SF53">
    <property type="entry name" value="OS03G0697833 PROTEIN"/>
    <property type="match status" value="1"/>
</dbReference>
<gene>
    <name evidence="2" type="ORF">PVAP13_9NG294000</name>
</gene>
<dbReference type="AlphaFoldDB" id="A0A8T0MKA9"/>
<reference evidence="2" key="1">
    <citation type="submission" date="2020-05" db="EMBL/GenBank/DDBJ databases">
        <title>WGS assembly of Panicum virgatum.</title>
        <authorList>
            <person name="Lovell J.T."/>
            <person name="Jenkins J."/>
            <person name="Shu S."/>
            <person name="Juenger T.E."/>
            <person name="Schmutz J."/>
        </authorList>
    </citation>
    <scope>NUCLEOTIDE SEQUENCE</scope>
    <source>
        <strain evidence="2">AP13</strain>
    </source>
</reference>
<comment type="caution">
    <text evidence="2">The sequence shown here is derived from an EMBL/GenBank/DDBJ whole genome shotgun (WGS) entry which is preliminary data.</text>
</comment>
<feature type="domain" description="DUF3615" evidence="1">
    <location>
        <begin position="92"/>
        <end position="202"/>
    </location>
</feature>
<name>A0A8T0MKA9_PANVG</name>
<protein>
    <recommendedName>
        <fullName evidence="1">DUF3615 domain-containing protein</fullName>
    </recommendedName>
</protein>
<sequence>MAAARAANHPNPTALATFASGSMQEGLDLKSLLEVKRTLSPDDVRTISTHLLQYPRNKPGGLVQKLTKHDSQIVSAKRKDFEAHQNSIYRCVQAALSKHTQDKGEEYELLAICGVNTEIPRNGSYGYYDNYDGYPYSHINIWARMKGSQLADVAPTLLFIQCRNDSEDTTDSQTLCLPVSESSKDAGRCFHCEQSGTKIVHPLSHSYLGQNFNFEEMARGKHSITNNELVGYGDRRTVFLDTSEDDCIYFDPAWDADFSVRLNEAAKRELEGEDGASSRAKMRMVKEVARAMAAFIHLKE</sequence>
<dbReference type="PANTHER" id="PTHR33120">
    <property type="entry name" value="EXPRESSED PROTEIN-RELATED"/>
    <property type="match status" value="1"/>
</dbReference>